<accession>A0A1U7NP69</accession>
<dbReference type="Pfam" id="PF10502">
    <property type="entry name" value="Peptidase_S26"/>
    <property type="match status" value="1"/>
</dbReference>
<dbReference type="PANTHER" id="PTHR43390:SF1">
    <property type="entry name" value="CHLOROPLAST PROCESSING PEPTIDASE"/>
    <property type="match status" value="1"/>
</dbReference>
<dbReference type="InterPro" id="IPR019758">
    <property type="entry name" value="Pept_S26A_signal_pept_1_CS"/>
</dbReference>
<evidence type="ECO:0000256" key="6">
    <source>
        <dbReference type="PIRSR" id="PIRSR600223-1"/>
    </source>
</evidence>
<gene>
    <name evidence="9" type="ORF">BO225_03165</name>
</gene>
<dbReference type="InterPro" id="IPR019757">
    <property type="entry name" value="Pept_S26A_signal_pept_1_Lys-AS"/>
</dbReference>
<dbReference type="PROSITE" id="PS00761">
    <property type="entry name" value="SPASE_I_3"/>
    <property type="match status" value="1"/>
</dbReference>
<dbReference type="Proteomes" id="UP000186705">
    <property type="component" value="Unassembled WGS sequence"/>
</dbReference>
<dbReference type="STRING" id="1862672.BO225_03165"/>
<sequence length="198" mass="22205">MRKKASKENKIDVSYSLDELVQERNRVRHKSQYVRTLKSTVGTLLVVAAIAVLVATLWLPVLQIYGNSMSPTLKAGDVVLSVKGNNYKTGDIIAFYYNNKILVKRVIAGPGDWVFIDDDGVVYVNGEEIEEPYVSERSIGQTDIEYPYQVPEDRWFVMGDHRSVSMDSRVKAIGPVAEEMIVGKLVGRVWPLNKLSGI</sequence>
<dbReference type="AlphaFoldDB" id="A0A1U7NP69"/>
<evidence type="ECO:0000259" key="8">
    <source>
        <dbReference type="Pfam" id="PF10502"/>
    </source>
</evidence>
<dbReference type="GO" id="GO:0006465">
    <property type="term" value="P:signal peptide processing"/>
    <property type="evidence" value="ECO:0007669"/>
    <property type="project" value="InterPro"/>
</dbReference>
<reference evidence="9 10" key="1">
    <citation type="submission" date="2016-11" db="EMBL/GenBank/DDBJ databases">
        <title>Description of two novel members of the family Erysipelotrichaceae: Ileibacterium lipovorans gen. nov., sp. nov. and Dubosiella newyorkensis, gen. nov., sp. nov.</title>
        <authorList>
            <person name="Cox L.M."/>
            <person name="Sohn J."/>
            <person name="Tyrrell K.L."/>
            <person name="Citron D.M."/>
            <person name="Lawson P.A."/>
            <person name="Patel N.B."/>
            <person name="Iizumi T."/>
            <person name="Perez-Perez G.I."/>
            <person name="Goldstein E.J."/>
            <person name="Blaser M.J."/>
        </authorList>
    </citation>
    <scope>NUCLEOTIDE SEQUENCE [LARGE SCALE GENOMIC DNA]</scope>
    <source>
        <strain evidence="9 10">NYU-BL-A4</strain>
    </source>
</reference>
<keyword evidence="10" id="KW-1185">Reference proteome</keyword>
<dbReference type="EMBL" id="MPKA01000052">
    <property type="protein sequence ID" value="OLU47281.1"/>
    <property type="molecule type" value="Genomic_DNA"/>
</dbReference>
<feature type="domain" description="Peptidase S26" evidence="8">
    <location>
        <begin position="39"/>
        <end position="190"/>
    </location>
</feature>
<dbReference type="EC" id="3.4.21.89" evidence="4 7"/>
<proteinExistence type="inferred from homology"/>
<feature type="active site" evidence="6">
    <location>
        <position position="68"/>
    </location>
</feature>
<dbReference type="InterPro" id="IPR000223">
    <property type="entry name" value="Pept_S26A_signal_pept_1"/>
</dbReference>
<dbReference type="CDD" id="cd06530">
    <property type="entry name" value="S26_SPase_I"/>
    <property type="match status" value="1"/>
</dbReference>
<dbReference type="OrthoDB" id="9802919at2"/>
<dbReference type="InterPro" id="IPR036286">
    <property type="entry name" value="LexA/Signal_pep-like_sf"/>
</dbReference>
<evidence type="ECO:0000256" key="1">
    <source>
        <dbReference type="ARBA" id="ARBA00000677"/>
    </source>
</evidence>
<dbReference type="NCBIfam" id="TIGR02227">
    <property type="entry name" value="sigpep_I_bact"/>
    <property type="match status" value="1"/>
</dbReference>
<keyword evidence="7" id="KW-1133">Transmembrane helix</keyword>
<comment type="similarity">
    <text evidence="3 7">Belongs to the peptidase S26 family.</text>
</comment>
<dbReference type="PRINTS" id="PR00727">
    <property type="entry name" value="LEADERPTASE"/>
</dbReference>
<feature type="transmembrane region" description="Helical" evidence="7">
    <location>
        <begin position="40"/>
        <end position="61"/>
    </location>
</feature>
<evidence type="ECO:0000256" key="4">
    <source>
        <dbReference type="ARBA" id="ARBA00013208"/>
    </source>
</evidence>
<comment type="subcellular location">
    <subcellularLocation>
        <location evidence="2">Cell membrane</location>
        <topology evidence="2">Single-pass type II membrane protein</topology>
    </subcellularLocation>
    <subcellularLocation>
        <location evidence="7">Membrane</location>
        <topology evidence="7">Single-pass type II membrane protein</topology>
    </subcellularLocation>
</comment>
<keyword evidence="7" id="KW-0812">Transmembrane</keyword>
<organism evidence="9 10">
    <name type="scientific">Dubosiella newyorkensis</name>
    <dbReference type="NCBI Taxonomy" id="1862672"/>
    <lineage>
        <taxon>Bacteria</taxon>
        <taxon>Bacillati</taxon>
        <taxon>Bacillota</taxon>
        <taxon>Erysipelotrichia</taxon>
        <taxon>Erysipelotrichales</taxon>
        <taxon>Erysipelotrichaceae</taxon>
        <taxon>Dubosiella</taxon>
    </lineage>
</organism>
<evidence type="ECO:0000256" key="7">
    <source>
        <dbReference type="RuleBase" id="RU362042"/>
    </source>
</evidence>
<dbReference type="GO" id="GO:0009003">
    <property type="term" value="F:signal peptidase activity"/>
    <property type="evidence" value="ECO:0007669"/>
    <property type="project" value="UniProtKB-EC"/>
</dbReference>
<name>A0A1U7NP69_9FIRM</name>
<dbReference type="SUPFAM" id="SSF51306">
    <property type="entry name" value="LexA/Signal peptidase"/>
    <property type="match status" value="1"/>
</dbReference>
<dbReference type="GO" id="GO:0004252">
    <property type="term" value="F:serine-type endopeptidase activity"/>
    <property type="evidence" value="ECO:0007669"/>
    <property type="project" value="InterPro"/>
</dbReference>
<dbReference type="GeneID" id="78274947"/>
<dbReference type="InterPro" id="IPR019533">
    <property type="entry name" value="Peptidase_S26"/>
</dbReference>
<dbReference type="PROSITE" id="PS00760">
    <property type="entry name" value="SPASE_I_2"/>
    <property type="match status" value="1"/>
</dbReference>
<comment type="caution">
    <text evidence="9">The sequence shown here is derived from an EMBL/GenBank/DDBJ whole genome shotgun (WGS) entry which is preliminary data.</text>
</comment>
<evidence type="ECO:0000313" key="9">
    <source>
        <dbReference type="EMBL" id="OLU47281.1"/>
    </source>
</evidence>
<evidence type="ECO:0000313" key="10">
    <source>
        <dbReference type="Proteomes" id="UP000186705"/>
    </source>
</evidence>
<dbReference type="GO" id="GO:0005886">
    <property type="term" value="C:plasma membrane"/>
    <property type="evidence" value="ECO:0007669"/>
    <property type="project" value="UniProtKB-SubCell"/>
</dbReference>
<keyword evidence="7" id="KW-0645">Protease</keyword>
<comment type="catalytic activity">
    <reaction evidence="1 7">
        <text>Cleavage of hydrophobic, N-terminal signal or leader sequences from secreted and periplasmic proteins.</text>
        <dbReference type="EC" id="3.4.21.89"/>
    </reaction>
</comment>
<keyword evidence="5 7" id="KW-0378">Hydrolase</keyword>
<evidence type="ECO:0000256" key="2">
    <source>
        <dbReference type="ARBA" id="ARBA00004401"/>
    </source>
</evidence>
<protein>
    <recommendedName>
        <fullName evidence="4 7">Signal peptidase I</fullName>
        <ecNumber evidence="4 7">3.4.21.89</ecNumber>
    </recommendedName>
</protein>
<feature type="active site" evidence="6">
    <location>
        <position position="104"/>
    </location>
</feature>
<keyword evidence="7" id="KW-0472">Membrane</keyword>
<dbReference type="Gene3D" id="2.10.109.10">
    <property type="entry name" value="Umud Fragment, subunit A"/>
    <property type="match status" value="1"/>
</dbReference>
<dbReference type="RefSeq" id="WP_076340839.1">
    <property type="nucleotide sequence ID" value="NZ_CAJTMI010000024.1"/>
</dbReference>
<evidence type="ECO:0000256" key="5">
    <source>
        <dbReference type="ARBA" id="ARBA00022801"/>
    </source>
</evidence>
<dbReference type="PANTHER" id="PTHR43390">
    <property type="entry name" value="SIGNAL PEPTIDASE I"/>
    <property type="match status" value="1"/>
</dbReference>
<evidence type="ECO:0000256" key="3">
    <source>
        <dbReference type="ARBA" id="ARBA00009370"/>
    </source>
</evidence>